<feature type="non-terminal residue" evidence="1">
    <location>
        <position position="65"/>
    </location>
</feature>
<sequence length="65" mass="6613">MRSRACGRVMSALGKAGGGAAPCAAAGSKKACLFPRSHLTADPPGPTSLWFAAGLSPARRWCGRI</sequence>
<dbReference type="HOGENOM" id="CLU_2856100_0_0_1"/>
<name>R0KV38_EXST2</name>
<evidence type="ECO:0000313" key="2">
    <source>
        <dbReference type="Proteomes" id="UP000016935"/>
    </source>
</evidence>
<dbReference type="RefSeq" id="XP_008020745.1">
    <property type="nucleotide sequence ID" value="XM_008022554.1"/>
</dbReference>
<accession>R0KV38</accession>
<keyword evidence="2" id="KW-1185">Reference proteome</keyword>
<organism evidence="1 2">
    <name type="scientific">Exserohilum turcicum (strain 28A)</name>
    <name type="common">Northern leaf blight fungus</name>
    <name type="synonym">Setosphaeria turcica</name>
    <dbReference type="NCBI Taxonomy" id="671987"/>
    <lineage>
        <taxon>Eukaryota</taxon>
        <taxon>Fungi</taxon>
        <taxon>Dikarya</taxon>
        <taxon>Ascomycota</taxon>
        <taxon>Pezizomycotina</taxon>
        <taxon>Dothideomycetes</taxon>
        <taxon>Pleosporomycetidae</taxon>
        <taxon>Pleosporales</taxon>
        <taxon>Pleosporineae</taxon>
        <taxon>Pleosporaceae</taxon>
        <taxon>Exserohilum</taxon>
    </lineage>
</organism>
<dbReference type="Proteomes" id="UP000016935">
    <property type="component" value="Unassembled WGS sequence"/>
</dbReference>
<reference evidence="1 2" key="2">
    <citation type="journal article" date="2013" name="PLoS Genet.">
        <title>Comparative genome structure, secondary metabolite, and effector coding capacity across Cochliobolus pathogens.</title>
        <authorList>
            <person name="Condon B.J."/>
            <person name="Leng Y."/>
            <person name="Wu D."/>
            <person name="Bushley K.E."/>
            <person name="Ohm R.A."/>
            <person name="Otillar R."/>
            <person name="Martin J."/>
            <person name="Schackwitz W."/>
            <person name="Grimwood J."/>
            <person name="MohdZainudin N."/>
            <person name="Xue C."/>
            <person name="Wang R."/>
            <person name="Manning V.A."/>
            <person name="Dhillon B."/>
            <person name="Tu Z.J."/>
            <person name="Steffenson B.J."/>
            <person name="Salamov A."/>
            <person name="Sun H."/>
            <person name="Lowry S."/>
            <person name="LaButti K."/>
            <person name="Han J."/>
            <person name="Copeland A."/>
            <person name="Lindquist E."/>
            <person name="Barry K."/>
            <person name="Schmutz J."/>
            <person name="Baker S.E."/>
            <person name="Ciuffetti L.M."/>
            <person name="Grigoriev I.V."/>
            <person name="Zhong S."/>
            <person name="Turgeon B.G."/>
        </authorList>
    </citation>
    <scope>NUCLEOTIDE SEQUENCE [LARGE SCALE GENOMIC DNA]</scope>
    <source>
        <strain evidence="2">28A</strain>
    </source>
</reference>
<evidence type="ECO:0000313" key="1">
    <source>
        <dbReference type="EMBL" id="EOA91607.1"/>
    </source>
</evidence>
<dbReference type="EMBL" id="KB908481">
    <property type="protein sequence ID" value="EOA91607.1"/>
    <property type="molecule type" value="Genomic_DNA"/>
</dbReference>
<dbReference type="GeneID" id="19398332"/>
<dbReference type="AlphaFoldDB" id="R0KV38"/>
<gene>
    <name evidence="1" type="ORF">SETTUDRAFT_162273</name>
</gene>
<proteinExistence type="predicted"/>
<protein>
    <submittedName>
        <fullName evidence="1">Uncharacterized protein</fullName>
    </submittedName>
</protein>
<reference evidence="1 2" key="1">
    <citation type="journal article" date="2012" name="PLoS Pathog.">
        <title>Diverse lifestyles and strategies of plant pathogenesis encoded in the genomes of eighteen Dothideomycetes fungi.</title>
        <authorList>
            <person name="Ohm R.A."/>
            <person name="Feau N."/>
            <person name="Henrissat B."/>
            <person name="Schoch C.L."/>
            <person name="Horwitz B.A."/>
            <person name="Barry K.W."/>
            <person name="Condon B.J."/>
            <person name="Copeland A.C."/>
            <person name="Dhillon B."/>
            <person name="Glaser F."/>
            <person name="Hesse C.N."/>
            <person name="Kosti I."/>
            <person name="LaButti K."/>
            <person name="Lindquist E.A."/>
            <person name="Lucas S."/>
            <person name="Salamov A.A."/>
            <person name="Bradshaw R.E."/>
            <person name="Ciuffetti L."/>
            <person name="Hamelin R.C."/>
            <person name="Kema G.H.J."/>
            <person name="Lawrence C."/>
            <person name="Scott J.A."/>
            <person name="Spatafora J.W."/>
            <person name="Turgeon B.G."/>
            <person name="de Wit P.J.G.M."/>
            <person name="Zhong S."/>
            <person name="Goodwin S.B."/>
            <person name="Grigoriev I.V."/>
        </authorList>
    </citation>
    <scope>NUCLEOTIDE SEQUENCE [LARGE SCALE GENOMIC DNA]</scope>
    <source>
        <strain evidence="2">28A</strain>
    </source>
</reference>